<dbReference type="Pfam" id="PF01569">
    <property type="entry name" value="PAP2"/>
    <property type="match status" value="1"/>
</dbReference>
<feature type="transmembrane region" description="Helical" evidence="1">
    <location>
        <begin position="20"/>
        <end position="38"/>
    </location>
</feature>
<proteinExistence type="predicted"/>
<dbReference type="EMBL" id="JABEQI010000010">
    <property type="protein sequence ID" value="MBB2187596.1"/>
    <property type="molecule type" value="Genomic_DNA"/>
</dbReference>
<dbReference type="Proteomes" id="UP000562982">
    <property type="component" value="Unassembled WGS sequence"/>
</dbReference>
<dbReference type="SUPFAM" id="SSF48317">
    <property type="entry name" value="Acid phosphatase/Vanadium-dependent haloperoxidase"/>
    <property type="match status" value="1"/>
</dbReference>
<feature type="transmembrane region" description="Helical" evidence="1">
    <location>
        <begin position="133"/>
        <end position="151"/>
    </location>
</feature>
<evidence type="ECO:0000256" key="1">
    <source>
        <dbReference type="SAM" id="Phobius"/>
    </source>
</evidence>
<dbReference type="Proteomes" id="UP000254958">
    <property type="component" value="Unassembled WGS sequence"/>
</dbReference>
<dbReference type="Gene3D" id="1.20.144.10">
    <property type="entry name" value="Phosphatidic acid phosphatase type 2/haloperoxidase"/>
    <property type="match status" value="1"/>
</dbReference>
<protein>
    <submittedName>
        <fullName evidence="3">Phosphatase PAP2 family protein</fullName>
    </submittedName>
</protein>
<sequence length="195" mass="21012">MIFYSTSVEHAITDFGDGAVLLPIFAVSIVLFAAFGWMRGAIIWGALSGTALAILMLAKLMGLEWAYLFDNSARALSVSGHVSAGSAIYGSLLNFLLFRKRMNLLAYLPVPVLVACTLSYTRLILHIHTPAEVALGGALGVSVALASSRVLIPMPSRLIIPTLAIMLIIIVSFYGEHSHTETFLQSQFSAWSPDL</sequence>
<reference evidence="3 6" key="2">
    <citation type="submission" date="2020-04" db="EMBL/GenBank/DDBJ databases">
        <title>Description of novel Gluconacetobacter.</title>
        <authorList>
            <person name="Sombolestani A."/>
        </authorList>
    </citation>
    <scope>NUCLEOTIDE SEQUENCE [LARGE SCALE GENOMIC DNA]</scope>
    <source>
        <strain evidence="3 6">LMG 1382</strain>
    </source>
</reference>
<gene>
    <name evidence="4" type="ORF">C7453_1095</name>
    <name evidence="3" type="ORF">HLH32_14655</name>
</gene>
<organism evidence="4 5">
    <name type="scientific">Gluconacetobacter liquefaciens</name>
    <name type="common">Acetobacter liquefaciens</name>
    <dbReference type="NCBI Taxonomy" id="89584"/>
    <lineage>
        <taxon>Bacteria</taxon>
        <taxon>Pseudomonadati</taxon>
        <taxon>Pseudomonadota</taxon>
        <taxon>Alphaproteobacteria</taxon>
        <taxon>Acetobacterales</taxon>
        <taxon>Acetobacteraceae</taxon>
        <taxon>Gluconacetobacter</taxon>
    </lineage>
</organism>
<feature type="transmembrane region" description="Helical" evidence="1">
    <location>
        <begin position="75"/>
        <end position="97"/>
    </location>
</feature>
<dbReference type="RefSeq" id="WP_114728233.1">
    <property type="nucleotide sequence ID" value="NZ_BJMI01000008.1"/>
</dbReference>
<keyword evidence="1" id="KW-0472">Membrane</keyword>
<feature type="transmembrane region" description="Helical" evidence="1">
    <location>
        <begin position="50"/>
        <end position="69"/>
    </location>
</feature>
<dbReference type="InterPro" id="IPR036938">
    <property type="entry name" value="PAP2/HPO_sf"/>
</dbReference>
<evidence type="ECO:0000313" key="4">
    <source>
        <dbReference type="EMBL" id="RDI36490.1"/>
    </source>
</evidence>
<dbReference type="OrthoDB" id="7283157at2"/>
<evidence type="ECO:0000313" key="5">
    <source>
        <dbReference type="Proteomes" id="UP000254958"/>
    </source>
</evidence>
<comment type="caution">
    <text evidence="4">The sequence shown here is derived from an EMBL/GenBank/DDBJ whole genome shotgun (WGS) entry which is preliminary data.</text>
</comment>
<evidence type="ECO:0000313" key="6">
    <source>
        <dbReference type="Proteomes" id="UP000562982"/>
    </source>
</evidence>
<keyword evidence="5" id="KW-1185">Reference proteome</keyword>
<evidence type="ECO:0000313" key="3">
    <source>
        <dbReference type="EMBL" id="MBB2187596.1"/>
    </source>
</evidence>
<evidence type="ECO:0000259" key="2">
    <source>
        <dbReference type="Pfam" id="PF01569"/>
    </source>
</evidence>
<keyword evidence="1" id="KW-1133">Transmembrane helix</keyword>
<reference evidence="4 5" key="1">
    <citation type="submission" date="2018-07" db="EMBL/GenBank/DDBJ databases">
        <title>Genomic Encyclopedia of Type Strains, Phase IV (KMG-IV): sequencing the most valuable type-strain genomes for metagenomic binning, comparative biology and taxonomic classification.</title>
        <authorList>
            <person name="Goeker M."/>
        </authorList>
    </citation>
    <scope>NUCLEOTIDE SEQUENCE [LARGE SCALE GENOMIC DNA]</scope>
    <source>
        <strain evidence="4 5">DSM 5603</strain>
    </source>
</reference>
<keyword evidence="1" id="KW-0812">Transmembrane</keyword>
<feature type="transmembrane region" description="Helical" evidence="1">
    <location>
        <begin position="158"/>
        <end position="175"/>
    </location>
</feature>
<name>A0A370FZU1_GLULI</name>
<feature type="domain" description="Phosphatidic acid phosphatase type 2/haloperoxidase" evidence="2">
    <location>
        <begin position="78"/>
        <end position="149"/>
    </location>
</feature>
<dbReference type="AlphaFoldDB" id="A0A370FZU1"/>
<dbReference type="InterPro" id="IPR000326">
    <property type="entry name" value="PAP2/HPO"/>
</dbReference>
<dbReference type="EMBL" id="QQAW01000009">
    <property type="protein sequence ID" value="RDI36490.1"/>
    <property type="molecule type" value="Genomic_DNA"/>
</dbReference>
<feature type="transmembrane region" description="Helical" evidence="1">
    <location>
        <begin position="104"/>
        <end position="127"/>
    </location>
</feature>
<accession>A0A370FZU1</accession>